<dbReference type="Proteomes" id="UP000235897">
    <property type="component" value="Unassembled WGS sequence"/>
</dbReference>
<dbReference type="GO" id="GO:0009244">
    <property type="term" value="P:lipopolysaccharide core region biosynthetic process"/>
    <property type="evidence" value="ECO:0007669"/>
    <property type="project" value="TreeGrafter"/>
</dbReference>
<evidence type="ECO:0000256" key="4">
    <source>
        <dbReference type="ARBA" id="ARBA00022679"/>
    </source>
</evidence>
<gene>
    <name evidence="11" type="ORF">CXL00_02495</name>
</gene>
<evidence type="ECO:0000259" key="9">
    <source>
        <dbReference type="Pfam" id="PF00884"/>
    </source>
</evidence>
<name>A0A2N8SZL8_STUST</name>
<keyword evidence="3" id="KW-0997">Cell inner membrane</keyword>
<dbReference type="Pfam" id="PF00884">
    <property type="entry name" value="Sulfatase"/>
    <property type="match status" value="1"/>
</dbReference>
<evidence type="ECO:0000256" key="2">
    <source>
        <dbReference type="ARBA" id="ARBA00022475"/>
    </source>
</evidence>
<comment type="subcellular location">
    <subcellularLocation>
        <location evidence="1">Cell inner membrane</location>
        <topology evidence="1">Multi-pass membrane protein</topology>
    </subcellularLocation>
</comment>
<dbReference type="InterPro" id="IPR012549">
    <property type="entry name" value="EptA-like_N"/>
</dbReference>
<keyword evidence="2" id="KW-1003">Cell membrane</keyword>
<evidence type="ECO:0000313" key="11">
    <source>
        <dbReference type="EMBL" id="PNG07937.1"/>
    </source>
</evidence>
<proteinExistence type="predicted"/>
<dbReference type="InterPro" id="IPR017850">
    <property type="entry name" value="Alkaline_phosphatase_core_sf"/>
</dbReference>
<dbReference type="EMBL" id="POUW01000001">
    <property type="protein sequence ID" value="PNG07937.1"/>
    <property type="molecule type" value="Genomic_DNA"/>
</dbReference>
<evidence type="ECO:0000256" key="3">
    <source>
        <dbReference type="ARBA" id="ARBA00022519"/>
    </source>
</evidence>
<evidence type="ECO:0000256" key="5">
    <source>
        <dbReference type="ARBA" id="ARBA00022692"/>
    </source>
</evidence>
<dbReference type="Pfam" id="PF08019">
    <property type="entry name" value="EptA_B_N"/>
    <property type="match status" value="1"/>
</dbReference>
<dbReference type="OrthoDB" id="9786870at2"/>
<dbReference type="PANTHER" id="PTHR30443">
    <property type="entry name" value="INNER MEMBRANE PROTEIN"/>
    <property type="match status" value="1"/>
</dbReference>
<evidence type="ECO:0000256" key="8">
    <source>
        <dbReference type="SAM" id="Phobius"/>
    </source>
</evidence>
<feature type="transmembrane region" description="Helical" evidence="8">
    <location>
        <begin position="172"/>
        <end position="190"/>
    </location>
</feature>
<organism evidence="11 12">
    <name type="scientific">Stutzerimonas stutzeri</name>
    <name type="common">Pseudomonas stutzeri</name>
    <dbReference type="NCBI Taxonomy" id="316"/>
    <lineage>
        <taxon>Bacteria</taxon>
        <taxon>Pseudomonadati</taxon>
        <taxon>Pseudomonadota</taxon>
        <taxon>Gammaproteobacteria</taxon>
        <taxon>Pseudomonadales</taxon>
        <taxon>Pseudomonadaceae</taxon>
        <taxon>Stutzerimonas</taxon>
    </lineage>
</organism>
<dbReference type="NCBIfam" id="NF028537">
    <property type="entry name" value="P_eth_NH2_trans"/>
    <property type="match status" value="1"/>
</dbReference>
<dbReference type="GO" id="GO:0016776">
    <property type="term" value="F:phosphotransferase activity, phosphate group as acceptor"/>
    <property type="evidence" value="ECO:0007669"/>
    <property type="project" value="TreeGrafter"/>
</dbReference>
<accession>A0A2N8SZL8</accession>
<feature type="transmembrane region" description="Helical" evidence="8">
    <location>
        <begin position="21"/>
        <end position="43"/>
    </location>
</feature>
<comment type="caution">
    <text evidence="11">The sequence shown here is derived from an EMBL/GenBank/DDBJ whole genome shotgun (WGS) entry which is preliminary data.</text>
</comment>
<keyword evidence="5 8" id="KW-0812">Transmembrane</keyword>
<sequence>MSHSRATTVDHNQPDTRRPRGWALLASRNRLILATAFWLLAASNWPFWRAVWQGVGGLREGNGLFLLTLPLFVLSWLFLLLSLLAWGRLTKPVLALALLVSAAASYFMNSYGIVIDQSMLTNLVQTDTAEATELLSWKLAAWLLGFGVLPVLLISRVPLVPGSWKGELGRKALGMVVAAACLGGVAFSQYQPYASLLRNHHELRLMLVPSNVVAAVQSYAKRQLATPTQLTPVGTDAHRLVPVSASRRPRLTILVVGETARAANFSLDGYARDTNPELSKRGVLSFSQASSCGTATAVSVPCMFLDVGQHGYKDGLAKSREGLLDVLQRAGVAVLWRDNNSGCKGVCDRVPHEDVDHLHVAELCRSDECYDEILLHELQAYLDKQQDDTVVVLHMKGSHGPAYFKRYPPAFERFTPVCDSNQLDRCDRQSIVNAYDNSLTYTDHVLAQTIDLLAHNQQRFDSAMLYMSDHGESLGENGIYLHGLPYAMAPAEQTHIPMLLWLSDGLTRSAAIDTDCLQQEREHAFSHDNLFHSVLGLMNVQTNAYQAGKDLFRLCQPAGGGGKLLAAQPVDSAPVN</sequence>
<dbReference type="AlphaFoldDB" id="A0A2N8SZL8"/>
<keyword evidence="7 8" id="KW-0472">Membrane</keyword>
<keyword evidence="4 11" id="KW-0808">Transferase</keyword>
<feature type="domain" description="Phosphoethanolamine transferase N-terminal" evidence="10">
    <location>
        <begin position="74"/>
        <end position="223"/>
    </location>
</feature>
<feature type="transmembrane region" description="Helical" evidence="8">
    <location>
        <begin position="93"/>
        <end position="114"/>
    </location>
</feature>
<dbReference type="InterPro" id="IPR000917">
    <property type="entry name" value="Sulfatase_N"/>
</dbReference>
<dbReference type="Gene3D" id="3.40.720.10">
    <property type="entry name" value="Alkaline Phosphatase, subunit A"/>
    <property type="match status" value="1"/>
</dbReference>
<dbReference type="SUPFAM" id="SSF53649">
    <property type="entry name" value="Alkaline phosphatase-like"/>
    <property type="match status" value="1"/>
</dbReference>
<evidence type="ECO:0000313" key="12">
    <source>
        <dbReference type="Proteomes" id="UP000235897"/>
    </source>
</evidence>
<dbReference type="InterPro" id="IPR040423">
    <property type="entry name" value="PEA_transferase"/>
</dbReference>
<evidence type="ECO:0000259" key="10">
    <source>
        <dbReference type="Pfam" id="PF08019"/>
    </source>
</evidence>
<dbReference type="InterPro" id="IPR058130">
    <property type="entry name" value="PEA_transf_C"/>
</dbReference>
<feature type="transmembrane region" description="Helical" evidence="8">
    <location>
        <begin position="63"/>
        <end position="86"/>
    </location>
</feature>
<evidence type="ECO:0000256" key="1">
    <source>
        <dbReference type="ARBA" id="ARBA00004429"/>
    </source>
</evidence>
<dbReference type="CDD" id="cd16017">
    <property type="entry name" value="LptA"/>
    <property type="match status" value="1"/>
</dbReference>
<evidence type="ECO:0000256" key="6">
    <source>
        <dbReference type="ARBA" id="ARBA00022989"/>
    </source>
</evidence>
<evidence type="ECO:0000256" key="7">
    <source>
        <dbReference type="ARBA" id="ARBA00023136"/>
    </source>
</evidence>
<dbReference type="PANTHER" id="PTHR30443:SF0">
    <property type="entry name" value="PHOSPHOETHANOLAMINE TRANSFERASE EPTA"/>
    <property type="match status" value="1"/>
</dbReference>
<keyword evidence="6 8" id="KW-1133">Transmembrane helix</keyword>
<reference evidence="11 12" key="1">
    <citation type="submission" date="2018-01" db="EMBL/GenBank/DDBJ databases">
        <title>Denitrification phenotypes of diverse strains of Pseudomonas stutzeri.</title>
        <authorList>
            <person name="Milligan D.A."/>
            <person name="Bergaust L."/>
            <person name="Bakken L.R."/>
            <person name="Frostegard A."/>
        </authorList>
    </citation>
    <scope>NUCLEOTIDE SEQUENCE [LARGE SCALE GENOMIC DNA]</scope>
    <source>
        <strain evidence="11 12">28a3</strain>
    </source>
</reference>
<feature type="transmembrane region" description="Helical" evidence="8">
    <location>
        <begin position="139"/>
        <end position="160"/>
    </location>
</feature>
<dbReference type="GO" id="GO:0005886">
    <property type="term" value="C:plasma membrane"/>
    <property type="evidence" value="ECO:0007669"/>
    <property type="project" value="UniProtKB-SubCell"/>
</dbReference>
<feature type="domain" description="Sulfatase N-terminal" evidence="9">
    <location>
        <begin position="252"/>
        <end position="540"/>
    </location>
</feature>
<protein>
    <submittedName>
        <fullName evidence="11">Phosphoethanolamine transferase</fullName>
    </submittedName>
</protein>